<dbReference type="InterPro" id="IPR036291">
    <property type="entry name" value="NAD(P)-bd_dom_sf"/>
</dbReference>
<comment type="function">
    <text evidence="8">Catalyzes the NADPH-dependent reduction of glutamyl-tRNA(Glu) to glutamate 1-semialdehyde (GSA).</text>
</comment>
<evidence type="ECO:0000256" key="5">
    <source>
        <dbReference type="ARBA" id="ARBA00023002"/>
    </source>
</evidence>
<feature type="binding site" evidence="8">
    <location>
        <position position="110"/>
    </location>
    <ligand>
        <name>substrate</name>
    </ligand>
</feature>
<keyword evidence="4 8" id="KW-0521">NADP</keyword>
<evidence type="ECO:0000256" key="6">
    <source>
        <dbReference type="ARBA" id="ARBA00023244"/>
    </source>
</evidence>
<dbReference type="Gene3D" id="3.40.50.720">
    <property type="entry name" value="NAD(P)-binding Rossmann-like Domain"/>
    <property type="match status" value="1"/>
</dbReference>
<evidence type="ECO:0000256" key="4">
    <source>
        <dbReference type="ARBA" id="ARBA00022857"/>
    </source>
</evidence>
<comment type="caution">
    <text evidence="13">The sequence shown here is derived from an EMBL/GenBank/DDBJ whole genome shotgun (WGS) entry which is preliminary data.</text>
</comment>
<dbReference type="PANTHER" id="PTHR43013">
    <property type="entry name" value="GLUTAMYL-TRNA REDUCTASE"/>
    <property type="match status" value="1"/>
</dbReference>
<keyword evidence="5 8" id="KW-0560">Oxidoreductase</keyword>
<dbReference type="InterPro" id="IPR015895">
    <property type="entry name" value="4pyrrol_synth_GluRdtase_N"/>
</dbReference>
<name>A0ABM9ADY8_9GAMM</name>
<evidence type="ECO:0000256" key="2">
    <source>
        <dbReference type="ARBA" id="ARBA00005916"/>
    </source>
</evidence>
<dbReference type="InterPro" id="IPR006151">
    <property type="entry name" value="Shikm_DH/Glu-tRNA_Rdtase"/>
</dbReference>
<dbReference type="Proteomes" id="UP000838100">
    <property type="component" value="Unassembled WGS sequence"/>
</dbReference>
<feature type="active site" description="Nucleophile" evidence="8">
    <location>
        <position position="50"/>
    </location>
</feature>
<accession>A0ABM9ADY8</accession>
<evidence type="ECO:0000313" key="14">
    <source>
        <dbReference type="Proteomes" id="UP000838100"/>
    </source>
</evidence>
<dbReference type="PANTHER" id="PTHR43013:SF1">
    <property type="entry name" value="GLUTAMYL-TRNA REDUCTASE"/>
    <property type="match status" value="1"/>
</dbReference>
<dbReference type="PROSITE" id="PS00747">
    <property type="entry name" value="GLUTR"/>
    <property type="match status" value="1"/>
</dbReference>
<comment type="subunit">
    <text evidence="8">Homodimer.</text>
</comment>
<evidence type="ECO:0000259" key="10">
    <source>
        <dbReference type="Pfam" id="PF00745"/>
    </source>
</evidence>
<dbReference type="SUPFAM" id="SSF69075">
    <property type="entry name" value="Glutamyl tRNA-reductase dimerization domain"/>
    <property type="match status" value="1"/>
</dbReference>
<organism evidence="13 14">
    <name type="scientific">Sinobacterium norvegicum</name>
    <dbReference type="NCBI Taxonomy" id="1641715"/>
    <lineage>
        <taxon>Bacteria</taxon>
        <taxon>Pseudomonadati</taxon>
        <taxon>Pseudomonadota</taxon>
        <taxon>Gammaproteobacteria</taxon>
        <taxon>Cellvibrionales</taxon>
        <taxon>Spongiibacteraceae</taxon>
        <taxon>Sinobacterium</taxon>
    </lineage>
</organism>
<feature type="site" description="Important for activity" evidence="8">
    <location>
        <position position="100"/>
    </location>
</feature>
<sequence length="429" mass="46727">MSLLALGINHNSAPLEIREKVAFSEARLQEALSDARAHTKIKELVVLSTCNRTELFAAYDDDNDADSEALGQWLASFHGIDWLALSPVCYHYQNSEAVRHLIRVGAGLDSMVLGEPQILGQMKTAYAAAHGFGSVGAKLSQLFEGGFSIVKRVRTETAIGANPVSVAFAAVSLSKRIFSRLDKSNALLIGAGETIELVARHLKENGIANMTIANRTLTRSQLLAEEVGAKSVPLDAIAAELVNADIVITSTAAPIAILGKGTVESALKKRKHKPIFMVDIAVPRDIEPEVAELSDVYLYTVDDLKEIVEENKRGRQNEAYNAEKIVDQGVQAFSRKQLEYHAVDTVKALRQQADMLRQQELERALKQLAKGDEPADILASLARSLSNKLIHAPSANLKRASAAGRTEVIPLVDELFDLGEYKSIDSEKQ</sequence>
<comment type="miscellaneous">
    <text evidence="8">During catalysis, the active site Cys acts as a nucleophile attacking the alpha-carbonyl group of tRNA-bound glutamate with the formation of a thioester intermediate between enzyme and glutamate, and the concomitant release of tRNA(Glu). The thioester intermediate is finally reduced by direct hydride transfer from NADPH, to form the product GSA.</text>
</comment>
<comment type="domain">
    <text evidence="8">Possesses an unusual extended V-shaped dimeric structure with each monomer consisting of three distinct domains arranged along a curved 'spinal' alpha-helix. The N-terminal catalytic domain specifically recognizes the glutamate moiety of the substrate. The second domain is the NADPH-binding domain, and the third C-terminal domain is responsible for dimerization.</text>
</comment>
<dbReference type="EMBL" id="CAKLPX010000001">
    <property type="protein sequence ID" value="CAH0991425.1"/>
    <property type="molecule type" value="Genomic_DNA"/>
</dbReference>
<dbReference type="RefSeq" id="WP_237444075.1">
    <property type="nucleotide sequence ID" value="NZ_CAKLPX010000001.1"/>
</dbReference>
<feature type="domain" description="Quinate/shikimate 5-dehydrogenase/glutamyl-tRNA reductase" evidence="11">
    <location>
        <begin position="173"/>
        <end position="307"/>
    </location>
</feature>
<feature type="binding site" evidence="8">
    <location>
        <position position="121"/>
    </location>
    <ligand>
        <name>substrate</name>
    </ligand>
</feature>
<feature type="binding site" evidence="8">
    <location>
        <begin position="115"/>
        <end position="117"/>
    </location>
    <ligand>
        <name>substrate</name>
    </ligand>
</feature>
<dbReference type="InterPro" id="IPR036343">
    <property type="entry name" value="GluRdtase_N_sf"/>
</dbReference>
<comment type="pathway">
    <text evidence="1 8 9">Porphyrin-containing compound metabolism; protoporphyrin-IX biosynthesis; 5-aminolevulinate from L-glutamyl-tRNA(Glu): step 1/2.</text>
</comment>
<dbReference type="InterPro" id="IPR036453">
    <property type="entry name" value="GluRdtase_dimer_dom_sf"/>
</dbReference>
<comment type="catalytic activity">
    <reaction evidence="7 8 9">
        <text>(S)-4-amino-5-oxopentanoate + tRNA(Glu) + NADP(+) = L-glutamyl-tRNA(Glu) + NADPH + H(+)</text>
        <dbReference type="Rhea" id="RHEA:12344"/>
        <dbReference type="Rhea" id="RHEA-COMP:9663"/>
        <dbReference type="Rhea" id="RHEA-COMP:9680"/>
        <dbReference type="ChEBI" id="CHEBI:15378"/>
        <dbReference type="ChEBI" id="CHEBI:57501"/>
        <dbReference type="ChEBI" id="CHEBI:57783"/>
        <dbReference type="ChEBI" id="CHEBI:58349"/>
        <dbReference type="ChEBI" id="CHEBI:78442"/>
        <dbReference type="ChEBI" id="CHEBI:78520"/>
        <dbReference type="EC" id="1.2.1.70"/>
    </reaction>
</comment>
<feature type="domain" description="Tetrapyrrole biosynthesis glutamyl-tRNA reductase dimerisation" evidence="10">
    <location>
        <begin position="322"/>
        <end position="418"/>
    </location>
</feature>
<dbReference type="Pfam" id="PF00745">
    <property type="entry name" value="GlutR_dimer"/>
    <property type="match status" value="1"/>
</dbReference>
<dbReference type="InterPro" id="IPR015896">
    <property type="entry name" value="4pyrrol_synth_GluRdtase_dimer"/>
</dbReference>
<evidence type="ECO:0000259" key="11">
    <source>
        <dbReference type="Pfam" id="PF01488"/>
    </source>
</evidence>
<evidence type="ECO:0000256" key="7">
    <source>
        <dbReference type="ARBA" id="ARBA00047464"/>
    </source>
</evidence>
<dbReference type="CDD" id="cd05213">
    <property type="entry name" value="NAD_bind_Glutamyl_tRNA_reduct"/>
    <property type="match status" value="1"/>
</dbReference>
<feature type="binding site" evidence="8">
    <location>
        <begin position="49"/>
        <end position="52"/>
    </location>
    <ligand>
        <name>substrate</name>
    </ligand>
</feature>
<dbReference type="InterPro" id="IPR018214">
    <property type="entry name" value="GluRdtase_CS"/>
</dbReference>
<evidence type="ECO:0000259" key="12">
    <source>
        <dbReference type="Pfam" id="PF05201"/>
    </source>
</evidence>
<protein>
    <recommendedName>
        <fullName evidence="3 8">Glutamyl-tRNA reductase</fullName>
        <shortName evidence="8">GluTR</shortName>
        <ecNumber evidence="3 8">1.2.1.70</ecNumber>
    </recommendedName>
</protein>
<dbReference type="PIRSF" id="PIRSF000445">
    <property type="entry name" value="4pyrrol_synth_GluRdtase"/>
    <property type="match status" value="1"/>
</dbReference>
<dbReference type="Gene3D" id="3.30.460.30">
    <property type="entry name" value="Glutamyl-tRNA reductase, N-terminal domain"/>
    <property type="match status" value="1"/>
</dbReference>
<keyword evidence="14" id="KW-1185">Reference proteome</keyword>
<dbReference type="HAMAP" id="MF_00087">
    <property type="entry name" value="Glu_tRNA_reductase"/>
    <property type="match status" value="1"/>
</dbReference>
<dbReference type="Pfam" id="PF01488">
    <property type="entry name" value="Shikimate_DH"/>
    <property type="match status" value="1"/>
</dbReference>
<dbReference type="InterPro" id="IPR000343">
    <property type="entry name" value="4pyrrol_synth_GluRdtase"/>
</dbReference>
<evidence type="ECO:0000256" key="8">
    <source>
        <dbReference type="HAMAP-Rule" id="MF_00087"/>
    </source>
</evidence>
<reference evidence="13" key="1">
    <citation type="submission" date="2021-12" db="EMBL/GenBank/DDBJ databases">
        <authorList>
            <person name="Rodrigo-Torres L."/>
            <person name="Arahal R. D."/>
            <person name="Lucena T."/>
        </authorList>
    </citation>
    <scope>NUCLEOTIDE SEQUENCE</scope>
    <source>
        <strain evidence="13">CECT 8267</strain>
    </source>
</reference>
<dbReference type="GO" id="GO:0008883">
    <property type="term" value="F:glutamyl-tRNA reductase activity"/>
    <property type="evidence" value="ECO:0007669"/>
    <property type="project" value="UniProtKB-EC"/>
</dbReference>
<proteinExistence type="inferred from homology"/>
<evidence type="ECO:0000313" key="13">
    <source>
        <dbReference type="EMBL" id="CAH0991425.1"/>
    </source>
</evidence>
<keyword evidence="6 8" id="KW-0627">Porphyrin biosynthesis</keyword>
<dbReference type="EC" id="1.2.1.70" evidence="3 8"/>
<evidence type="ECO:0000256" key="1">
    <source>
        <dbReference type="ARBA" id="ARBA00005059"/>
    </source>
</evidence>
<dbReference type="SUPFAM" id="SSF51735">
    <property type="entry name" value="NAD(P)-binding Rossmann-fold domains"/>
    <property type="match status" value="1"/>
</dbReference>
<feature type="domain" description="Glutamyl-tRNA reductase N-terminal" evidence="12">
    <location>
        <begin position="6"/>
        <end position="157"/>
    </location>
</feature>
<comment type="similarity">
    <text evidence="2 8 9">Belongs to the glutamyl-tRNA reductase family.</text>
</comment>
<evidence type="ECO:0000256" key="3">
    <source>
        <dbReference type="ARBA" id="ARBA00012970"/>
    </source>
</evidence>
<evidence type="ECO:0000256" key="9">
    <source>
        <dbReference type="RuleBase" id="RU000584"/>
    </source>
</evidence>
<gene>
    <name evidence="8 13" type="primary">hemA</name>
    <name evidence="13" type="ORF">SIN8267_01531</name>
</gene>
<dbReference type="SUPFAM" id="SSF69742">
    <property type="entry name" value="Glutamyl tRNA-reductase catalytic, N-terminal domain"/>
    <property type="match status" value="1"/>
</dbReference>
<dbReference type="Pfam" id="PF05201">
    <property type="entry name" value="GlutR_N"/>
    <property type="match status" value="1"/>
</dbReference>
<dbReference type="NCBIfam" id="TIGR01035">
    <property type="entry name" value="hemA"/>
    <property type="match status" value="1"/>
</dbReference>
<feature type="binding site" evidence="8">
    <location>
        <begin position="190"/>
        <end position="195"/>
    </location>
    <ligand>
        <name>NADP(+)</name>
        <dbReference type="ChEBI" id="CHEBI:58349"/>
    </ligand>
</feature>